<dbReference type="Ensembl" id="ENSELUT00000108325.1">
    <property type="protein sequence ID" value="ENSELUP00000092851.1"/>
    <property type="gene ID" value="ENSELUG00000010209.3"/>
</dbReference>
<dbReference type="InterPro" id="IPR008952">
    <property type="entry name" value="Tetraspanin_EC2_sf"/>
</dbReference>
<keyword evidence="7" id="KW-1185">Reference proteome</keyword>
<dbReference type="GO" id="GO:0016020">
    <property type="term" value="C:membrane"/>
    <property type="evidence" value="ECO:0007669"/>
    <property type="project" value="UniProtKB-SubCell"/>
</dbReference>
<reference evidence="6" key="3">
    <citation type="submission" date="2025-09" db="UniProtKB">
        <authorList>
            <consortium name="Ensembl"/>
        </authorList>
    </citation>
    <scope>IDENTIFICATION</scope>
</reference>
<dbReference type="GeneTree" id="ENSGT00990000205092"/>
<dbReference type="PROSITE" id="PS51257">
    <property type="entry name" value="PROKAR_LIPOPROTEIN"/>
    <property type="match status" value="1"/>
</dbReference>
<keyword evidence="4 5" id="KW-0472">Membrane</keyword>
<feature type="transmembrane region" description="Helical" evidence="5">
    <location>
        <begin position="103"/>
        <end position="124"/>
    </location>
</feature>
<accession>A0AAY5KVY1</accession>
<dbReference type="Proteomes" id="UP000265140">
    <property type="component" value="Chromosome 18"/>
</dbReference>
<feature type="transmembrane region" description="Helical" evidence="5">
    <location>
        <begin position="72"/>
        <end position="91"/>
    </location>
</feature>
<dbReference type="Gene3D" id="1.10.1450.10">
    <property type="entry name" value="Tetraspanin"/>
    <property type="match status" value="1"/>
</dbReference>
<evidence type="ECO:0000256" key="4">
    <source>
        <dbReference type="ARBA" id="ARBA00023136"/>
    </source>
</evidence>
<dbReference type="InterPro" id="IPR018499">
    <property type="entry name" value="Tetraspanin/Peripherin"/>
</dbReference>
<evidence type="ECO:0000256" key="3">
    <source>
        <dbReference type="ARBA" id="ARBA00022989"/>
    </source>
</evidence>
<name>A0AAY5KVY1_ESOLU</name>
<evidence type="ECO:0000313" key="6">
    <source>
        <dbReference type="Ensembl" id="ENSELUP00000092851.1"/>
    </source>
</evidence>
<evidence type="ECO:0008006" key="8">
    <source>
        <dbReference type="Google" id="ProtNLM"/>
    </source>
</evidence>
<evidence type="ECO:0000256" key="2">
    <source>
        <dbReference type="ARBA" id="ARBA00022692"/>
    </source>
</evidence>
<evidence type="ECO:0000313" key="7">
    <source>
        <dbReference type="Proteomes" id="UP000265140"/>
    </source>
</evidence>
<keyword evidence="3 5" id="KW-1133">Transmembrane helix</keyword>
<feature type="transmembrane region" description="Helical" evidence="5">
    <location>
        <begin position="131"/>
        <end position="149"/>
    </location>
</feature>
<dbReference type="SUPFAM" id="SSF48652">
    <property type="entry name" value="Tetraspanin"/>
    <property type="match status" value="1"/>
</dbReference>
<evidence type="ECO:0000256" key="1">
    <source>
        <dbReference type="ARBA" id="ARBA00004141"/>
    </source>
</evidence>
<reference evidence="6 7" key="1">
    <citation type="submission" date="2020-02" db="EMBL/GenBank/DDBJ databases">
        <title>Esox lucius (northern pike) genome, fEsoLuc1, primary haplotype.</title>
        <authorList>
            <person name="Myers G."/>
            <person name="Karagic N."/>
            <person name="Meyer A."/>
            <person name="Pippel M."/>
            <person name="Reichard M."/>
            <person name="Winkler S."/>
            <person name="Tracey A."/>
            <person name="Sims Y."/>
            <person name="Howe K."/>
            <person name="Rhie A."/>
            <person name="Formenti G."/>
            <person name="Durbin R."/>
            <person name="Fedrigo O."/>
            <person name="Jarvis E.D."/>
        </authorList>
    </citation>
    <scope>NUCLEOTIDE SEQUENCE [LARGE SCALE GENOMIC DNA]</scope>
</reference>
<comment type="subcellular location">
    <subcellularLocation>
        <location evidence="1">Membrane</location>
        <topology evidence="1">Multi-pass membrane protein</topology>
    </subcellularLocation>
</comment>
<evidence type="ECO:0000256" key="5">
    <source>
        <dbReference type="SAM" id="Phobius"/>
    </source>
</evidence>
<proteinExistence type="predicted"/>
<feature type="transmembrane region" description="Helical" evidence="5">
    <location>
        <begin position="275"/>
        <end position="299"/>
    </location>
</feature>
<reference evidence="6" key="2">
    <citation type="submission" date="2025-08" db="UniProtKB">
        <authorList>
            <consortium name="Ensembl"/>
        </authorList>
    </citation>
    <scope>IDENTIFICATION</scope>
</reference>
<protein>
    <recommendedName>
        <fullName evidence="8">Tetraspanin</fullName>
    </recommendedName>
</protein>
<dbReference type="Pfam" id="PF00335">
    <property type="entry name" value="Tetraspanin"/>
    <property type="match status" value="1"/>
</dbReference>
<keyword evidence="2 5" id="KW-0812">Transmembrane</keyword>
<sequence length="329" mass="36560">MPARNCKYFMCLSVLSSCPRVCSRLSAHGWAACRCCIRVLDTILSRWSKPSRATRDFSAALRAADTRSGTELDTIISSLLLAITLFGHGYAHQTEEIEELLPTISVVYVIGGGTLALTIIGAYGACKKKKWAVFLFSLGMTVGSLYLLAESISAYQMKEEIKEEIREHYKILMPLTNPSEKDLGRIHKIQNNFKCCGVENGYKDWGDEIPISCLCSEDNRAFKCVDSGNNTRFIVHHSSNNMSEEDHGLTKEHRLVYAEPCIPVLINSFNFVIDLILGICFAVTLLWAVGASLSITILCQMRRKLNVPPVMFTSKVSQYTQLSDPAANA</sequence>
<dbReference type="AlphaFoldDB" id="A0AAY5KVY1"/>
<organism evidence="6 7">
    <name type="scientific">Esox lucius</name>
    <name type="common">Northern pike</name>
    <dbReference type="NCBI Taxonomy" id="8010"/>
    <lineage>
        <taxon>Eukaryota</taxon>
        <taxon>Metazoa</taxon>
        <taxon>Chordata</taxon>
        <taxon>Craniata</taxon>
        <taxon>Vertebrata</taxon>
        <taxon>Euteleostomi</taxon>
        <taxon>Actinopterygii</taxon>
        <taxon>Neopterygii</taxon>
        <taxon>Teleostei</taxon>
        <taxon>Protacanthopterygii</taxon>
        <taxon>Esociformes</taxon>
        <taxon>Esocidae</taxon>
        <taxon>Esox</taxon>
    </lineage>
</organism>